<keyword evidence="5" id="KW-1185">Reference proteome</keyword>
<evidence type="ECO:0000256" key="2">
    <source>
        <dbReference type="SAM" id="Phobius"/>
    </source>
</evidence>
<proteinExistence type="predicted"/>
<dbReference type="AlphaFoldDB" id="A0A1M6G377"/>
<keyword evidence="2" id="KW-0812">Transmembrane</keyword>
<dbReference type="Pfam" id="PF05170">
    <property type="entry name" value="AsmA"/>
    <property type="match status" value="1"/>
</dbReference>
<dbReference type="OrthoDB" id="596403at2"/>
<feature type="region of interest" description="Disordered" evidence="1">
    <location>
        <begin position="829"/>
        <end position="874"/>
    </location>
</feature>
<sequence length="874" mass="96075">MKKFFKILGITLLVLVIIIIAAPFLFKGPIERAVKKSINQNINATVEWEDLDLSLISSFPDAELKLKNLSVINKAPFEGDTLATTEELGLSLGIPQLFKGDSYSINELSVQKAYINVKVDSLGNANYDIAKETATTEETNTTEEETESALSLDIQHYEINDSKINYLDESTKTFLRITDFTHYGNGDFTADKTTLETNTEAIISFELDGVNYLNNNSLKLDADFEMDLANQKYTFLDNKLLVNQLPLIFDGYVKINETNQEVDITFNTPSSDFKNFLAIVPETYAKNLDGVETSGDFEIKGLVKGIVDEEHIPTLDISVLSNNASFKYPDLPKKVENISIDASLKNETGLLADTYLNLNKLNFKIDQDTFAANGSFKNVTENMLVNLTANGRLNLANLEQAYPLELDMDLNGILNANFTTNFDMNSIEKEQYQNVKSSGSASISNFKYNSPEIPNEVNISKASLNFNTTKVTLEEMQVQSGQTDANLTGTLDNFMGYFFSDQVLKGRFNVKSNTFAVSDFMVAETVEVTAEENTSSEKTVTTTTGEEAIKIPSFLDARLDFTANKILYDNLTLTNAKGALIIKDETATLENITSDIFGGNIGINGSVSTKAETPVFDMKLNLNRIDIVESFKDLELLQNLAPLAKALQGLLTTNLTLKGQLNDDLTPIMNSLGGTAFAEILNAKVTTTETPLLSKLDGQLNFIDLNNLNIKDLATNLKFNNGQIEVSPFSFNIKDIAITAGGSHGFDNNMNYSLDLDIPAKYLGSELSSGLANLTQTNLESTKVELPIGLSGTFASPNIQLNMKNAISDLSKQIIETQKDKAKEEVKDKIKDLLSGGSDSSTAQDSTNTEEPKTKEEQIKDAASDVLNGLFGKK</sequence>
<dbReference type="GO" id="GO:0090313">
    <property type="term" value="P:regulation of protein targeting to membrane"/>
    <property type="evidence" value="ECO:0007669"/>
    <property type="project" value="TreeGrafter"/>
</dbReference>
<evidence type="ECO:0000256" key="1">
    <source>
        <dbReference type="SAM" id="MobiDB-lite"/>
    </source>
</evidence>
<organism evidence="4 5">
    <name type="scientific">Mesonia phycicola</name>
    <dbReference type="NCBI Taxonomy" id="579105"/>
    <lineage>
        <taxon>Bacteria</taxon>
        <taxon>Pseudomonadati</taxon>
        <taxon>Bacteroidota</taxon>
        <taxon>Flavobacteriia</taxon>
        <taxon>Flavobacteriales</taxon>
        <taxon>Flavobacteriaceae</taxon>
        <taxon>Mesonia</taxon>
    </lineage>
</organism>
<protein>
    <submittedName>
        <fullName evidence="4">AsmA family protein</fullName>
    </submittedName>
</protein>
<feature type="domain" description="AsmA" evidence="3">
    <location>
        <begin position="1"/>
        <end position="180"/>
    </location>
</feature>
<dbReference type="PANTHER" id="PTHR30441:SF8">
    <property type="entry name" value="DUF748 DOMAIN-CONTAINING PROTEIN"/>
    <property type="match status" value="1"/>
</dbReference>
<evidence type="ECO:0000259" key="3">
    <source>
        <dbReference type="Pfam" id="PF05170"/>
    </source>
</evidence>
<evidence type="ECO:0000313" key="4">
    <source>
        <dbReference type="EMBL" id="SHJ04455.1"/>
    </source>
</evidence>
<dbReference type="InterPro" id="IPR007844">
    <property type="entry name" value="AsmA"/>
</dbReference>
<feature type="transmembrane region" description="Helical" evidence="2">
    <location>
        <begin position="7"/>
        <end position="26"/>
    </location>
</feature>
<dbReference type="Proteomes" id="UP000184225">
    <property type="component" value="Unassembled WGS sequence"/>
</dbReference>
<feature type="compositionally biased region" description="Basic and acidic residues" evidence="1">
    <location>
        <begin position="850"/>
        <end position="863"/>
    </location>
</feature>
<dbReference type="STRING" id="579105.SAMN04488096_107107"/>
<reference evidence="4 5" key="1">
    <citation type="submission" date="2016-11" db="EMBL/GenBank/DDBJ databases">
        <authorList>
            <person name="Jaros S."/>
            <person name="Januszkiewicz K."/>
            <person name="Wedrychowicz H."/>
        </authorList>
    </citation>
    <scope>NUCLEOTIDE SEQUENCE [LARGE SCALE GENOMIC DNA]</scope>
    <source>
        <strain evidence="4 5">DSM 21425</strain>
    </source>
</reference>
<evidence type="ECO:0000313" key="5">
    <source>
        <dbReference type="Proteomes" id="UP000184225"/>
    </source>
</evidence>
<dbReference type="PANTHER" id="PTHR30441">
    <property type="entry name" value="DUF748 DOMAIN-CONTAINING PROTEIN"/>
    <property type="match status" value="1"/>
</dbReference>
<keyword evidence="2" id="KW-0472">Membrane</keyword>
<dbReference type="InterPro" id="IPR052894">
    <property type="entry name" value="AsmA-related"/>
</dbReference>
<name>A0A1M6G377_9FLAO</name>
<feature type="compositionally biased region" description="Polar residues" evidence="1">
    <location>
        <begin position="837"/>
        <end position="849"/>
    </location>
</feature>
<keyword evidence="2" id="KW-1133">Transmembrane helix</keyword>
<gene>
    <name evidence="4" type="ORF">SAMN04488096_107107</name>
</gene>
<dbReference type="EMBL" id="FQYY01000007">
    <property type="protein sequence ID" value="SHJ04455.1"/>
    <property type="molecule type" value="Genomic_DNA"/>
</dbReference>
<accession>A0A1M6G377</accession>
<dbReference type="RefSeq" id="WP_073152065.1">
    <property type="nucleotide sequence ID" value="NZ_FQYY01000007.1"/>
</dbReference>
<dbReference type="GO" id="GO:0005886">
    <property type="term" value="C:plasma membrane"/>
    <property type="evidence" value="ECO:0007669"/>
    <property type="project" value="TreeGrafter"/>
</dbReference>